<sequence length="376" mass="41422">MNTFQVFSYGNARVESSLFATAAGVQEAHLMIHATQPDGSFQQQLQAVRAACAKVLSQWGAVLTPVMKRYWLSDAANQEAYVRRSEPDGCALSTVQQPPLDGTKVALWVYGLANVTIETLAEGLVAARQGTFTHLWLAQATATGDDSGTQTRHILQRYADQLGHSGCTLADHCVRTWFFVDDIDHQYADFVDGRNAVFDAQRLTPDTHFIASTGIGGRTANATARVMMDAYAVQGLQPGQVAHLYAPDHLNRTSDYGVRFERGTTIDYADRRQAFISGTASIDNQGRVVAPGDIRLQTQRMWQNVQALLAEADMDFGHVAQLLVYLRDPSDYAVVSRLFARRFPATPHVILWAPVCRPGWLIEMECIAVKATDTDA</sequence>
<organism evidence="1 2">
    <name type="scientific">Segatella oulorum</name>
    <dbReference type="NCBI Taxonomy" id="28136"/>
    <lineage>
        <taxon>Bacteria</taxon>
        <taxon>Pseudomonadati</taxon>
        <taxon>Bacteroidota</taxon>
        <taxon>Bacteroidia</taxon>
        <taxon>Bacteroidales</taxon>
        <taxon>Prevotellaceae</taxon>
        <taxon>Segatella</taxon>
    </lineage>
</organism>
<dbReference type="SUPFAM" id="SSF55298">
    <property type="entry name" value="YjgF-like"/>
    <property type="match status" value="2"/>
</dbReference>
<accession>A0A1T4MRK3</accession>
<dbReference type="Pfam" id="PF01042">
    <property type="entry name" value="Ribonuc_L-PSP"/>
    <property type="match status" value="1"/>
</dbReference>
<protein>
    <submittedName>
        <fullName evidence="1">Enamine deaminase RidA, house cleaning of reactive enamine intermediates, YjgF/YER057c/UK114 family</fullName>
    </submittedName>
</protein>
<dbReference type="InterPro" id="IPR035959">
    <property type="entry name" value="RutC-like_sf"/>
</dbReference>
<dbReference type="GO" id="GO:0019239">
    <property type="term" value="F:deaminase activity"/>
    <property type="evidence" value="ECO:0007669"/>
    <property type="project" value="TreeGrafter"/>
</dbReference>
<proteinExistence type="predicted"/>
<dbReference type="PANTHER" id="PTHR11803:SF39">
    <property type="entry name" value="2-IMINOBUTANOATE_2-IMINOPROPANOATE DEAMINASE"/>
    <property type="match status" value="1"/>
</dbReference>
<dbReference type="GO" id="GO:0005829">
    <property type="term" value="C:cytosol"/>
    <property type="evidence" value="ECO:0007669"/>
    <property type="project" value="TreeGrafter"/>
</dbReference>
<dbReference type="PANTHER" id="PTHR11803">
    <property type="entry name" value="2-IMINOBUTANOATE/2-IMINOPROPANOATE DEAMINASE RIDA"/>
    <property type="match status" value="1"/>
</dbReference>
<dbReference type="Gene3D" id="3.30.1330.40">
    <property type="entry name" value="RutC-like"/>
    <property type="match status" value="2"/>
</dbReference>
<evidence type="ECO:0000313" key="1">
    <source>
        <dbReference type="EMBL" id="SJZ69689.1"/>
    </source>
</evidence>
<dbReference type="eggNOG" id="COG0251">
    <property type="taxonomic scope" value="Bacteria"/>
</dbReference>
<dbReference type="AlphaFoldDB" id="A0A1T4MRK3"/>
<dbReference type="EMBL" id="FUXK01000007">
    <property type="protein sequence ID" value="SJZ69689.1"/>
    <property type="molecule type" value="Genomic_DNA"/>
</dbReference>
<reference evidence="1 2" key="1">
    <citation type="submission" date="2017-02" db="EMBL/GenBank/DDBJ databases">
        <authorList>
            <person name="Peterson S.W."/>
        </authorList>
    </citation>
    <scope>NUCLEOTIDE SEQUENCE [LARGE SCALE GENOMIC DNA]</scope>
    <source>
        <strain evidence="1 2">ATCC 43324</strain>
    </source>
</reference>
<evidence type="ECO:0000313" key="2">
    <source>
        <dbReference type="Proteomes" id="UP000190065"/>
    </source>
</evidence>
<gene>
    <name evidence="1" type="ORF">SAMN02745202_00839</name>
</gene>
<dbReference type="STRING" id="28136.SAMN02745202_00839"/>
<dbReference type="Proteomes" id="UP000190065">
    <property type="component" value="Unassembled WGS sequence"/>
</dbReference>
<dbReference type="CDD" id="cd06153">
    <property type="entry name" value="YjgF_YER057c_UK114_like_5"/>
    <property type="match status" value="1"/>
</dbReference>
<name>A0A1T4MRK3_9BACT</name>
<dbReference type="RefSeq" id="WP_025071235.1">
    <property type="nucleotide sequence ID" value="NZ_FUXK01000007.1"/>
</dbReference>
<dbReference type="InterPro" id="IPR006175">
    <property type="entry name" value="YjgF/YER057c/UK114"/>
</dbReference>